<feature type="coiled-coil region" evidence="1">
    <location>
        <begin position="446"/>
        <end position="473"/>
    </location>
</feature>
<feature type="compositionally biased region" description="Basic and acidic residues" evidence="2">
    <location>
        <begin position="650"/>
        <end position="659"/>
    </location>
</feature>
<evidence type="ECO:0000256" key="3">
    <source>
        <dbReference type="SAM" id="Phobius"/>
    </source>
</evidence>
<feature type="compositionally biased region" description="Low complexity" evidence="2">
    <location>
        <begin position="750"/>
        <end position="760"/>
    </location>
</feature>
<dbReference type="EMBL" id="SNRW01006235">
    <property type="protein sequence ID" value="KAA6383459.1"/>
    <property type="molecule type" value="Genomic_DNA"/>
</dbReference>
<feature type="compositionally biased region" description="Basic and acidic residues" evidence="2">
    <location>
        <begin position="674"/>
        <end position="686"/>
    </location>
</feature>
<feature type="compositionally biased region" description="Acidic residues" evidence="2">
    <location>
        <begin position="691"/>
        <end position="707"/>
    </location>
</feature>
<evidence type="ECO:0000256" key="1">
    <source>
        <dbReference type="SAM" id="Coils"/>
    </source>
</evidence>
<feature type="compositionally biased region" description="Polar residues" evidence="2">
    <location>
        <begin position="602"/>
        <end position="646"/>
    </location>
</feature>
<organism evidence="4 5">
    <name type="scientific">Streblomastix strix</name>
    <dbReference type="NCBI Taxonomy" id="222440"/>
    <lineage>
        <taxon>Eukaryota</taxon>
        <taxon>Metamonada</taxon>
        <taxon>Preaxostyla</taxon>
        <taxon>Oxymonadida</taxon>
        <taxon>Streblomastigidae</taxon>
        <taxon>Streblomastix</taxon>
    </lineage>
</organism>
<evidence type="ECO:0000313" key="4">
    <source>
        <dbReference type="EMBL" id="KAA6383459.1"/>
    </source>
</evidence>
<feature type="compositionally biased region" description="Low complexity" evidence="2">
    <location>
        <begin position="496"/>
        <end position="509"/>
    </location>
</feature>
<keyword evidence="3" id="KW-0812">Transmembrane</keyword>
<dbReference type="Proteomes" id="UP000324800">
    <property type="component" value="Unassembled WGS sequence"/>
</dbReference>
<feature type="compositionally biased region" description="Polar residues" evidence="2">
    <location>
        <begin position="517"/>
        <end position="540"/>
    </location>
</feature>
<keyword evidence="3" id="KW-1133">Transmembrane helix</keyword>
<keyword evidence="3" id="KW-0472">Membrane</keyword>
<feature type="region of interest" description="Disordered" evidence="2">
    <location>
        <begin position="477"/>
        <end position="795"/>
    </location>
</feature>
<dbReference type="AlphaFoldDB" id="A0A5J4VM90"/>
<reference evidence="4 5" key="1">
    <citation type="submission" date="2019-03" db="EMBL/GenBank/DDBJ databases">
        <title>Single cell metagenomics reveals metabolic interactions within the superorganism composed of flagellate Streblomastix strix and complex community of Bacteroidetes bacteria on its surface.</title>
        <authorList>
            <person name="Treitli S.C."/>
            <person name="Kolisko M."/>
            <person name="Husnik F."/>
            <person name="Keeling P."/>
            <person name="Hampl V."/>
        </authorList>
    </citation>
    <scope>NUCLEOTIDE SEQUENCE [LARGE SCALE GENOMIC DNA]</scope>
    <source>
        <strain evidence="4">ST1C</strain>
    </source>
</reference>
<comment type="caution">
    <text evidence="4">The sequence shown here is derived from an EMBL/GenBank/DDBJ whole genome shotgun (WGS) entry which is preliminary data.</text>
</comment>
<feature type="non-terminal residue" evidence="4">
    <location>
        <position position="1"/>
    </location>
</feature>
<proteinExistence type="predicted"/>
<feature type="compositionally biased region" description="Basic and acidic residues" evidence="2">
    <location>
        <begin position="541"/>
        <end position="552"/>
    </location>
</feature>
<gene>
    <name evidence="4" type="ORF">EZS28_021015</name>
</gene>
<feature type="compositionally biased region" description="Basic and acidic residues" evidence="2">
    <location>
        <begin position="761"/>
        <end position="772"/>
    </location>
</feature>
<feature type="transmembrane region" description="Helical" evidence="3">
    <location>
        <begin position="393"/>
        <end position="419"/>
    </location>
</feature>
<sequence length="812" mass="90747">FQSMVYLSIQARAPFNALTAATIAAPYQYQGRELSFTGANVQTLSNKIYFQPILPISSNLNDNALFRVREDGFVKLVNLYIQRSETFGSENAPVAMIISGTKEWNNEIGKNSPGQLVIDNCVIEGGNSAFSDVWYNLGLAETCNIGYGAAIVADGQTIIQITRSSIRTFEGPAVRALNGASASIDKYTILQNNGQRNRNTLNSMQTNIVCEGGSGTTAIDVALDNIRSFTSTGNGWIFSSSESSCIVKATFNDLQALPRSLPQTNSANVVVNNSNQQTEVTVGGKFLEPCMRRLVLELHETNKADTAVIQEFDIESTTFTTKWINSENIVFQITSSQMKDLDVSVEWKVSIYEYGKREQASWVSTLPTQIGIIPEQPGDDQSGETSTKIDIKLIISIVVPIAVVIIAVIIILIIIAVYYKNQDKEEQSYQYHKESNNNVVDIEITSKNEAENNEDQEQTIQNILRQRNIQEIQTQQFIDPDTEQRNSSDHNILGDQTTEQKQIQSISQESQKDIDQESASQDSFSSQLHFSQSTDSNSTKNNHEMLKVEMNKKTKKQINKGEDENKSSKQRKEKRNKLRHGKDKEIRRQSRKTSKGKEKTDSSISNLLPGSQTSKSTIDSDSYSLNSNINRQKSSQSNTTQDSNEPQEMIDLKNKKEQLKLQSTNTSTNNKKTSKIDDQNGKDKMQTEGNYYEEEPTPQSPDSDDESSLSSSSDSKDNVHEQNTSQQNKKEAKTQTSEQNSSMKEDENNSQRSTSLTSKSTKSENNKKEDIAKISPIIKLNQKETEFSSESLPPSVDDMKQVAAFNIPEKYL</sequence>
<name>A0A5J4VM90_9EUKA</name>
<evidence type="ECO:0000313" key="5">
    <source>
        <dbReference type="Proteomes" id="UP000324800"/>
    </source>
</evidence>
<keyword evidence="1" id="KW-0175">Coiled coil</keyword>
<accession>A0A5J4VM90</accession>
<feature type="compositionally biased region" description="Basic residues" evidence="2">
    <location>
        <begin position="568"/>
        <end position="581"/>
    </location>
</feature>
<protein>
    <submittedName>
        <fullName evidence="4">Uncharacterized protein</fullName>
    </submittedName>
</protein>
<evidence type="ECO:0000256" key="2">
    <source>
        <dbReference type="SAM" id="MobiDB-lite"/>
    </source>
</evidence>